<dbReference type="InterPro" id="IPR029058">
    <property type="entry name" value="AB_hydrolase_fold"/>
</dbReference>
<gene>
    <name evidence="3" type="ORF">D9615_008760</name>
</gene>
<evidence type="ECO:0000256" key="2">
    <source>
        <dbReference type="SAM" id="Phobius"/>
    </source>
</evidence>
<dbReference type="AlphaFoldDB" id="A0A8H5M2G9"/>
<keyword evidence="2" id="KW-0472">Membrane</keyword>
<sequence length="668" mass="73009">MTNLSPLSGQDAETNNVGLSSTTTSPSIATSTQSFPEYVFIRASIAALRLIAPTSILYLAISAYNRFFLFTPILGALAIAEASFYLFVHVPRTRRLQLPPTYSPPALTKAERKALFAKCCTDLGIAHLIADAPYPRGWFLTRGAPDKKLRRQDVVDWLLWALFPSSPGGAQEEWREELDSYVATVEGLLGETLDDDVGESGVKIMRLTLDPVQTVHRPLAWYAIVCLVDTITSLNLLSLGFKHYSSTSKWFQTFPPRPVLSLVSNNANLSPDILLPYWYRPHTSPTKLPLVFLHGIGIGLHPYLPFIRDIIAQDPDIGILLIEFLPISMHMTTHPVPPAPLIASALNNILDTLNIPRIVVVAHSYGTFITSCVLRDSCTSHHATSPSLPDTTSPSFSDTPPPPRHPPPHDPHPLLPKLAHTLLIDPIPVLLHLPPVAHNFLYRAPGAAAEWQLWYFASTDADVARTLGRAFFWTEGVAWREDVRAWMRARVRVRVPQREGEGDGDEGGYGVEMIGRGRGRGRGRNVAVVLAGKDQIVPAESVRRYLTGMEEACARWVGRGWADWGLEEEQESRGRGRGRGGCDLDADLGAGALDAEAEAGVASAAGMSQQEGNGVGHEVGGGGGGGKGRGGGDLEVLFYPDLDHATVFDTRDRREAMLEVLGRYVRDS</sequence>
<dbReference type="PANTHER" id="PTHR37471">
    <property type="entry name" value="UNNAMED PRODUCT"/>
    <property type="match status" value="1"/>
</dbReference>
<reference evidence="3 4" key="1">
    <citation type="journal article" date="2020" name="ISME J.">
        <title>Uncovering the hidden diversity of litter-decomposition mechanisms in mushroom-forming fungi.</title>
        <authorList>
            <person name="Floudas D."/>
            <person name="Bentzer J."/>
            <person name="Ahren D."/>
            <person name="Johansson T."/>
            <person name="Persson P."/>
            <person name="Tunlid A."/>
        </authorList>
    </citation>
    <scope>NUCLEOTIDE SEQUENCE [LARGE SCALE GENOMIC DNA]</scope>
    <source>
        <strain evidence="3 4">CBS 661.87</strain>
    </source>
</reference>
<keyword evidence="4" id="KW-1185">Reference proteome</keyword>
<feature type="region of interest" description="Disordered" evidence="1">
    <location>
        <begin position="1"/>
        <end position="29"/>
    </location>
</feature>
<feature type="compositionally biased region" description="Polar residues" evidence="1">
    <location>
        <begin position="1"/>
        <end position="19"/>
    </location>
</feature>
<feature type="region of interest" description="Disordered" evidence="1">
    <location>
        <begin position="383"/>
        <end position="412"/>
    </location>
</feature>
<keyword evidence="2" id="KW-1133">Transmembrane helix</keyword>
<evidence type="ECO:0000313" key="3">
    <source>
        <dbReference type="EMBL" id="KAF5378352.1"/>
    </source>
</evidence>
<dbReference type="EMBL" id="JAACJP010000020">
    <property type="protein sequence ID" value="KAF5378352.1"/>
    <property type="molecule type" value="Genomic_DNA"/>
</dbReference>
<protein>
    <recommendedName>
        <fullName evidence="5">AB hydrolase-1 domain-containing protein</fullName>
    </recommendedName>
</protein>
<evidence type="ECO:0008006" key="5">
    <source>
        <dbReference type="Google" id="ProtNLM"/>
    </source>
</evidence>
<feature type="transmembrane region" description="Helical" evidence="2">
    <location>
        <begin position="39"/>
        <end position="61"/>
    </location>
</feature>
<evidence type="ECO:0000313" key="4">
    <source>
        <dbReference type="Proteomes" id="UP000565441"/>
    </source>
</evidence>
<dbReference type="OrthoDB" id="6431331at2759"/>
<name>A0A8H5M2G9_9AGAR</name>
<feature type="compositionally biased region" description="Low complexity" evidence="1">
    <location>
        <begin position="20"/>
        <end position="29"/>
    </location>
</feature>
<dbReference type="PANTHER" id="PTHR37471:SF1">
    <property type="entry name" value="AB HYDROLASE-1 DOMAIN-CONTAINING PROTEIN"/>
    <property type="match status" value="1"/>
</dbReference>
<evidence type="ECO:0000256" key="1">
    <source>
        <dbReference type="SAM" id="MobiDB-lite"/>
    </source>
</evidence>
<feature type="region of interest" description="Disordered" evidence="1">
    <location>
        <begin position="601"/>
        <end position="630"/>
    </location>
</feature>
<accession>A0A8H5M2G9</accession>
<dbReference type="Gene3D" id="3.40.50.1820">
    <property type="entry name" value="alpha/beta hydrolase"/>
    <property type="match status" value="1"/>
</dbReference>
<feature type="compositionally biased region" description="Gly residues" evidence="1">
    <location>
        <begin position="613"/>
        <end position="630"/>
    </location>
</feature>
<feature type="transmembrane region" description="Helical" evidence="2">
    <location>
        <begin position="67"/>
        <end position="88"/>
    </location>
</feature>
<proteinExistence type="predicted"/>
<comment type="caution">
    <text evidence="3">The sequence shown here is derived from an EMBL/GenBank/DDBJ whole genome shotgun (WGS) entry which is preliminary data.</text>
</comment>
<dbReference type="Proteomes" id="UP000565441">
    <property type="component" value="Unassembled WGS sequence"/>
</dbReference>
<organism evidence="3 4">
    <name type="scientific">Tricholomella constricta</name>
    <dbReference type="NCBI Taxonomy" id="117010"/>
    <lineage>
        <taxon>Eukaryota</taxon>
        <taxon>Fungi</taxon>
        <taxon>Dikarya</taxon>
        <taxon>Basidiomycota</taxon>
        <taxon>Agaricomycotina</taxon>
        <taxon>Agaricomycetes</taxon>
        <taxon>Agaricomycetidae</taxon>
        <taxon>Agaricales</taxon>
        <taxon>Tricholomatineae</taxon>
        <taxon>Lyophyllaceae</taxon>
        <taxon>Tricholomella</taxon>
    </lineage>
</organism>
<dbReference type="SUPFAM" id="SSF53474">
    <property type="entry name" value="alpha/beta-Hydrolases"/>
    <property type="match status" value="1"/>
</dbReference>
<keyword evidence="2" id="KW-0812">Transmembrane</keyword>
<feature type="compositionally biased region" description="Low complexity" evidence="1">
    <location>
        <begin position="385"/>
        <end position="398"/>
    </location>
</feature>